<evidence type="ECO:0000259" key="2">
    <source>
        <dbReference type="Pfam" id="PF07715"/>
    </source>
</evidence>
<dbReference type="EMBL" id="BKAU01000004">
    <property type="protein sequence ID" value="GEP97044.1"/>
    <property type="molecule type" value="Genomic_DNA"/>
</dbReference>
<dbReference type="NCBIfam" id="TIGR04057">
    <property type="entry name" value="SusC_RagA_signa"/>
    <property type="match status" value="1"/>
</dbReference>
<keyword evidence="1" id="KW-0732">Signal</keyword>
<dbReference type="AlphaFoldDB" id="A0A512RMW1"/>
<dbReference type="InterPro" id="IPR012910">
    <property type="entry name" value="Plug_dom"/>
</dbReference>
<evidence type="ECO:0000313" key="4">
    <source>
        <dbReference type="Proteomes" id="UP000321436"/>
    </source>
</evidence>
<keyword evidence="4" id="KW-1185">Reference proteome</keyword>
<protein>
    <submittedName>
        <fullName evidence="3">SusC/RagA family TonB-linked outer membrane protein</fullName>
    </submittedName>
</protein>
<dbReference type="SUPFAM" id="SSF56935">
    <property type="entry name" value="Porins"/>
    <property type="match status" value="1"/>
</dbReference>
<dbReference type="Gene3D" id="2.170.130.10">
    <property type="entry name" value="TonB-dependent receptor, plug domain"/>
    <property type="match status" value="1"/>
</dbReference>
<dbReference type="Pfam" id="PF07715">
    <property type="entry name" value="Plug"/>
    <property type="match status" value="1"/>
</dbReference>
<feature type="domain" description="TonB-dependent receptor plug" evidence="2">
    <location>
        <begin position="55"/>
        <end position="159"/>
    </location>
</feature>
<evidence type="ECO:0000256" key="1">
    <source>
        <dbReference type="SAM" id="SignalP"/>
    </source>
</evidence>
<feature type="signal peptide" evidence="1">
    <location>
        <begin position="1"/>
        <end position="34"/>
    </location>
</feature>
<dbReference type="NCBIfam" id="TIGR04056">
    <property type="entry name" value="OMP_RagA_SusC"/>
    <property type="match status" value="1"/>
</dbReference>
<name>A0A512RMW1_9BACT</name>
<dbReference type="Proteomes" id="UP000321436">
    <property type="component" value="Unassembled WGS sequence"/>
</dbReference>
<comment type="caution">
    <text evidence="3">The sequence shown here is derived from an EMBL/GenBank/DDBJ whole genome shotgun (WGS) entry which is preliminary data.</text>
</comment>
<dbReference type="OrthoDB" id="9768177at2"/>
<reference evidence="3 4" key="1">
    <citation type="submission" date="2019-07" db="EMBL/GenBank/DDBJ databases">
        <title>Whole genome shotgun sequence of Chitinophaga cymbidii NBRC 109752.</title>
        <authorList>
            <person name="Hosoyama A."/>
            <person name="Uohara A."/>
            <person name="Ohji S."/>
            <person name="Ichikawa N."/>
        </authorList>
    </citation>
    <scope>NUCLEOTIDE SEQUENCE [LARGE SCALE GENOMIC DNA]</scope>
    <source>
        <strain evidence="3 4">NBRC 109752</strain>
    </source>
</reference>
<organism evidence="3 4">
    <name type="scientific">Chitinophaga cymbidii</name>
    <dbReference type="NCBI Taxonomy" id="1096750"/>
    <lineage>
        <taxon>Bacteria</taxon>
        <taxon>Pseudomonadati</taxon>
        <taxon>Bacteroidota</taxon>
        <taxon>Chitinophagia</taxon>
        <taxon>Chitinophagales</taxon>
        <taxon>Chitinophagaceae</taxon>
        <taxon>Chitinophaga</taxon>
    </lineage>
</organism>
<accession>A0A512RMW1</accession>
<proteinExistence type="predicted"/>
<evidence type="ECO:0000313" key="3">
    <source>
        <dbReference type="EMBL" id="GEP97044.1"/>
    </source>
</evidence>
<gene>
    <name evidence="3" type="ORF">CCY01nite_33040</name>
</gene>
<feature type="chain" id="PRO_5022227717" evidence="1">
    <location>
        <begin position="35"/>
        <end position="933"/>
    </location>
</feature>
<dbReference type="InterPro" id="IPR023997">
    <property type="entry name" value="TonB-dep_OMP_SusC/RagA_CS"/>
</dbReference>
<dbReference type="InterPro" id="IPR023996">
    <property type="entry name" value="TonB-dep_OMP_SusC/RagA"/>
</dbReference>
<dbReference type="RefSeq" id="WP_146864249.1">
    <property type="nucleotide sequence ID" value="NZ_BKAU01000004.1"/>
</dbReference>
<dbReference type="InterPro" id="IPR037066">
    <property type="entry name" value="Plug_dom_sf"/>
</dbReference>
<sequence length="933" mass="101851">MKSNIYHRFTGRAGKRFIAAALACATGWNASAQAVRTDSSGTTEIAYGVQPAWMVTGAVSTVQGAGLKKTFNTNLGNTLYGRLPGLTVQAGSSENGVNTPGMVIRGVGTFGAADTKILVLVDGFESTFAQLVPDEIATITILKDAAATALYGSRGANGVMLVTTKKGVQGPLKVGFGVQFGFNKPVGLPKNLRAYDYATLYNEALQNDGKAPMYSNTALEAYRSGNDPYFHPDVNWYDQILRKAAPQSNYNLTFNGGNETVRYFVALNALTSQGLLIKAGDQEEESSNAKFQRYNFRSNIDINITKKLTAAIRLGGTVEDKANPAGNTTASLFGLAASIPSNAFPVYLPDGSFGGNALYANPLGNVLQTGSYTSNGRTLQGSLKLTQQLDFITEGLSISGALALNTWFTSYSNKTKQYERFSISRNGAGDTVITRFGQKTSLAGDESRSDQWRNYALQGFLNYDRSFGVHNVSAMLMYNQDSYNITGGNLPYKHVNGGARVTYAYDERYIGEVNMSYMGSENFPKGKRFGYFPAVSAGWIASNENFLEDNRVISFLKLRASYGLTGNDLIGGPRFMFDQLFPFGASPYFGTGNNSTGGLSEGTPANPDVTWEKETKMNIGLEATFIDRLTFQLDVFKNKRKHILAQPFFTVPQYVGVDLPFLNVGKVDNKGLEAVIGYRNAPDAGVQWFVEGNAAYAKNKIVYNAEAVQEDTYLYLTGQPVGQPFGLEAIGFFRDQADIDASPRQIFTTVQAGDIKYKDQNGDNIIDQNDAFPIGKTYLPTLNYGLHAGVQYKGFDLDVFFQGVSGNSVSLGNQFFAFQNNGNAPEMAKGRWTQATASSATYPRLSSENNLNNYRYSSFWQRNGGYLKLRSLELGYSLPQRTIAKVKLNSARVFLNGNNLFSIDDIEGDLDPETLTIGYPALRTFSVGFRIEL</sequence>